<evidence type="ECO:0000313" key="1">
    <source>
        <dbReference type="EMBL" id="MEV0970590.1"/>
    </source>
</evidence>
<accession>A0ABV3GG18</accession>
<sequence>MDITIHPGFLPHDDPDPSLAFHRERPDVVPVALLLLRAGHG</sequence>
<name>A0ABV3GG18_MICGL</name>
<proteinExistence type="predicted"/>
<dbReference type="Proteomes" id="UP001551675">
    <property type="component" value="Unassembled WGS sequence"/>
</dbReference>
<comment type="caution">
    <text evidence="1">The sequence shown here is derived from an EMBL/GenBank/DDBJ whole genome shotgun (WGS) entry which is preliminary data.</text>
</comment>
<reference evidence="1 2" key="1">
    <citation type="submission" date="2024-06" db="EMBL/GenBank/DDBJ databases">
        <title>The Natural Products Discovery Center: Release of the First 8490 Sequenced Strains for Exploring Actinobacteria Biosynthetic Diversity.</title>
        <authorList>
            <person name="Kalkreuter E."/>
            <person name="Kautsar S.A."/>
            <person name="Yang D."/>
            <person name="Bader C.D."/>
            <person name="Teijaro C.N."/>
            <person name="Fluegel L."/>
            <person name="Davis C.M."/>
            <person name="Simpson J.R."/>
            <person name="Lauterbach L."/>
            <person name="Steele A.D."/>
            <person name="Gui C."/>
            <person name="Meng S."/>
            <person name="Li G."/>
            <person name="Viehrig K."/>
            <person name="Ye F."/>
            <person name="Su P."/>
            <person name="Kiefer A.F."/>
            <person name="Nichols A."/>
            <person name="Cepeda A.J."/>
            <person name="Yan W."/>
            <person name="Fan B."/>
            <person name="Jiang Y."/>
            <person name="Adhikari A."/>
            <person name="Zheng C.-J."/>
            <person name="Schuster L."/>
            <person name="Cowan T.M."/>
            <person name="Smanski M.J."/>
            <person name="Chevrette M.G."/>
            <person name="De Carvalho L.P.S."/>
            <person name="Shen B."/>
        </authorList>
    </citation>
    <scope>NUCLEOTIDE SEQUENCE [LARGE SCALE GENOMIC DNA]</scope>
    <source>
        <strain evidence="1 2">NPDC050100</strain>
    </source>
</reference>
<organism evidence="1 2">
    <name type="scientific">Microtetraspora glauca</name>
    <dbReference type="NCBI Taxonomy" id="1996"/>
    <lineage>
        <taxon>Bacteria</taxon>
        <taxon>Bacillati</taxon>
        <taxon>Actinomycetota</taxon>
        <taxon>Actinomycetes</taxon>
        <taxon>Streptosporangiales</taxon>
        <taxon>Streptosporangiaceae</taxon>
        <taxon>Microtetraspora</taxon>
    </lineage>
</organism>
<keyword evidence="2" id="KW-1185">Reference proteome</keyword>
<dbReference type="RefSeq" id="WP_358134116.1">
    <property type="nucleotide sequence ID" value="NZ_JBFALK010000009.1"/>
</dbReference>
<evidence type="ECO:0000313" key="2">
    <source>
        <dbReference type="Proteomes" id="UP001551675"/>
    </source>
</evidence>
<dbReference type="EMBL" id="JBFALK010000009">
    <property type="protein sequence ID" value="MEV0970590.1"/>
    <property type="molecule type" value="Genomic_DNA"/>
</dbReference>
<protein>
    <submittedName>
        <fullName evidence="1">Uncharacterized protein</fullName>
    </submittedName>
</protein>
<gene>
    <name evidence="1" type="ORF">AB0I59_18300</name>
</gene>